<dbReference type="Proteomes" id="UP001476247">
    <property type="component" value="Unassembled WGS sequence"/>
</dbReference>
<name>A0ABP9XV79_9FUNG</name>
<feature type="transmembrane region" description="Helical" evidence="1">
    <location>
        <begin position="117"/>
        <end position="140"/>
    </location>
</feature>
<keyword evidence="1" id="KW-0472">Membrane</keyword>
<protein>
    <submittedName>
        <fullName evidence="2">Uncharacterized protein</fullName>
    </submittedName>
</protein>
<evidence type="ECO:0000313" key="2">
    <source>
        <dbReference type="EMBL" id="GAA5798691.1"/>
    </source>
</evidence>
<accession>A0ABP9XV79</accession>
<keyword evidence="1" id="KW-1133">Transmembrane helix</keyword>
<comment type="caution">
    <text evidence="2">The sequence shown here is derived from an EMBL/GenBank/DDBJ whole genome shotgun (WGS) entry which is preliminary data.</text>
</comment>
<dbReference type="EMBL" id="BAABUJ010000010">
    <property type="protein sequence ID" value="GAA5798691.1"/>
    <property type="molecule type" value="Genomic_DNA"/>
</dbReference>
<proteinExistence type="predicted"/>
<reference evidence="2 3" key="1">
    <citation type="submission" date="2024-04" db="EMBL/GenBank/DDBJ databases">
        <title>genome sequences of Mucor flavus KT1a and Helicostylum pulchrum KT1b strains isolation_sourced from the surface of a dry-aged beef.</title>
        <authorList>
            <person name="Toyotome T."/>
            <person name="Hosono M."/>
            <person name="Torimaru M."/>
            <person name="Fukuda K."/>
            <person name="Mikami N."/>
        </authorList>
    </citation>
    <scope>NUCLEOTIDE SEQUENCE [LARGE SCALE GENOMIC DNA]</scope>
    <source>
        <strain evidence="2 3">KT1b</strain>
    </source>
</reference>
<evidence type="ECO:0000313" key="3">
    <source>
        <dbReference type="Proteomes" id="UP001476247"/>
    </source>
</evidence>
<evidence type="ECO:0000256" key="1">
    <source>
        <dbReference type="SAM" id="Phobius"/>
    </source>
</evidence>
<gene>
    <name evidence="2" type="ORF">HPULCUR_004096</name>
</gene>
<keyword evidence="1" id="KW-0812">Transmembrane</keyword>
<organism evidence="2 3">
    <name type="scientific">Helicostylum pulchrum</name>
    <dbReference type="NCBI Taxonomy" id="562976"/>
    <lineage>
        <taxon>Eukaryota</taxon>
        <taxon>Fungi</taxon>
        <taxon>Fungi incertae sedis</taxon>
        <taxon>Mucoromycota</taxon>
        <taxon>Mucoromycotina</taxon>
        <taxon>Mucoromycetes</taxon>
        <taxon>Mucorales</taxon>
        <taxon>Mucorineae</taxon>
        <taxon>Mucoraceae</taxon>
        <taxon>Helicostylum</taxon>
    </lineage>
</organism>
<keyword evidence="3" id="KW-1185">Reference proteome</keyword>
<sequence>MTNKDKDDYYILTIGTLDSAIYVIRFTFADILKEKDNQALACALIRTDARNAITQEIVVLNQQSKSPANVLLLCGGSNGVIDFFLIKGDSNIEKEPVLEYQRHDLIKLPSKCIQSVFFVYFPTLLFTVFFLVPIVSLQWLTNLKDKQIILGVGQELFKPMRIR</sequence>